<comment type="subcellular location">
    <subcellularLocation>
        <location evidence="1">Cell membrane</location>
        <topology evidence="1">Multi-pass membrane protein</topology>
    </subcellularLocation>
    <subcellularLocation>
        <location evidence="8">Membrane</location>
        <topology evidence="8">Multi-pass membrane protein</topology>
    </subcellularLocation>
</comment>
<feature type="transmembrane region" description="Helical" evidence="9">
    <location>
        <begin position="450"/>
        <end position="472"/>
    </location>
</feature>
<evidence type="ECO:0000256" key="1">
    <source>
        <dbReference type="ARBA" id="ARBA00004651"/>
    </source>
</evidence>
<keyword evidence="11" id="KW-1185">Reference proteome</keyword>
<evidence type="ECO:0000256" key="3">
    <source>
        <dbReference type="ARBA" id="ARBA00022475"/>
    </source>
</evidence>
<gene>
    <name evidence="10" type="ORF">SAMN05421545_1930</name>
</gene>
<dbReference type="RefSeq" id="WP_076421915.1">
    <property type="nucleotide sequence ID" value="NZ_FTNM01000002.1"/>
</dbReference>
<feature type="transmembrane region" description="Helical" evidence="9">
    <location>
        <begin position="311"/>
        <end position="328"/>
    </location>
</feature>
<feature type="transmembrane region" description="Helical" evidence="9">
    <location>
        <begin position="415"/>
        <end position="438"/>
    </location>
</feature>
<comment type="similarity">
    <text evidence="8">Belongs to the major facilitator superfamily. Proton-dependent oligopeptide transporter (POT/PTR) (TC 2.A.17) family.</text>
</comment>
<dbReference type="AlphaFoldDB" id="A0A1N6X505"/>
<feature type="transmembrane region" description="Helical" evidence="9">
    <location>
        <begin position="388"/>
        <end position="409"/>
    </location>
</feature>
<keyword evidence="2 8" id="KW-0813">Transport</keyword>
<dbReference type="GO" id="GO:0005886">
    <property type="term" value="C:plasma membrane"/>
    <property type="evidence" value="ECO:0007669"/>
    <property type="project" value="UniProtKB-SubCell"/>
</dbReference>
<dbReference type="InterPro" id="IPR036259">
    <property type="entry name" value="MFS_trans_sf"/>
</dbReference>
<dbReference type="SUPFAM" id="SSF103473">
    <property type="entry name" value="MFS general substrate transporter"/>
    <property type="match status" value="1"/>
</dbReference>
<feature type="transmembrane region" description="Helical" evidence="9">
    <location>
        <begin position="281"/>
        <end position="299"/>
    </location>
</feature>
<feature type="transmembrane region" description="Helical" evidence="9">
    <location>
        <begin position="243"/>
        <end position="261"/>
    </location>
</feature>
<evidence type="ECO:0000256" key="9">
    <source>
        <dbReference type="SAM" id="Phobius"/>
    </source>
</evidence>
<accession>A0A1N6X505</accession>
<sequence length="528" mass="58076">MSYKEHTLTDQVSEQNAPIGADPTGPEMFGHPKGLFYLFFAELWERFSFYGMRALLVLYMVNNLFESFANRDEIAIGIYAAYGALVYATPVIGGMIADKLIGYRKAVMLGAVLMALGHFALAIEHPIFFYGSLALLIVGNGFFKPNISTLVGTLYKEGDTRRDAGFTIFYMGINIGAMVAPLVCGWLGMEYGWHYGFGAAGVGMLLGLIMFWQGGRSGVFGNNGLPPEPAVIKERVAGVTKEAWVTILSFLSLPVFGLLLFNGTLDLPGFGTTVFDGSIMHIVMNYILLPVITLVLIYNLVKVDSVERQRLFVVILLTFFITVFWSFFEQAGSSLTLFAERNVNLTFMNAAQTNSINPFFIILFALPFSAMWVFLSKRRVNPFTPVKFALGIAQLGLGFLIFAWSANYADADGKVSIWFLILGYMFITTGELFISPVGLSKVTELSPKKIVAFIMGIWFLSSSFAHYIAGLIAQLTAVSGGEGEAATGMASLMVYTSVFEQIAYVAFGFAVLALLLTPIMRKWMHGIH</sequence>
<dbReference type="GO" id="GO:0006857">
    <property type="term" value="P:oligopeptide transport"/>
    <property type="evidence" value="ECO:0007669"/>
    <property type="project" value="InterPro"/>
</dbReference>
<evidence type="ECO:0000256" key="7">
    <source>
        <dbReference type="ARBA" id="ARBA00023136"/>
    </source>
</evidence>
<dbReference type="STRING" id="1077936.SAMN05421545_1930"/>
<evidence type="ECO:0000256" key="4">
    <source>
        <dbReference type="ARBA" id="ARBA00022692"/>
    </source>
</evidence>
<proteinExistence type="inferred from homology"/>
<dbReference type="PROSITE" id="PS01022">
    <property type="entry name" value="PTR2_1"/>
    <property type="match status" value="1"/>
</dbReference>
<dbReference type="CDD" id="cd17346">
    <property type="entry name" value="MFS_DtpA_like"/>
    <property type="match status" value="1"/>
</dbReference>
<name>A0A1N6X505_9BACT</name>
<dbReference type="NCBIfam" id="TIGR00924">
    <property type="entry name" value="yjdL_sub1_fam"/>
    <property type="match status" value="1"/>
</dbReference>
<dbReference type="PANTHER" id="PTHR23517:SF15">
    <property type="entry name" value="PROTON-DEPENDENT OLIGOPEPTIDE FAMILY TRANSPORT PROTEIN"/>
    <property type="match status" value="1"/>
</dbReference>
<dbReference type="Gene3D" id="1.20.1250.20">
    <property type="entry name" value="MFS general substrate transporter like domains"/>
    <property type="match status" value="1"/>
</dbReference>
<evidence type="ECO:0000256" key="8">
    <source>
        <dbReference type="RuleBase" id="RU003755"/>
    </source>
</evidence>
<dbReference type="PANTHER" id="PTHR23517">
    <property type="entry name" value="RESISTANCE PROTEIN MDTM, PUTATIVE-RELATED-RELATED"/>
    <property type="match status" value="1"/>
</dbReference>
<evidence type="ECO:0000313" key="11">
    <source>
        <dbReference type="Proteomes" id="UP000185924"/>
    </source>
</evidence>
<protein>
    <submittedName>
        <fullName evidence="10">Proton-dependent oligopeptide transporter, POT family</fullName>
    </submittedName>
</protein>
<keyword evidence="4 8" id="KW-0812">Transmembrane</keyword>
<keyword evidence="3" id="KW-1003">Cell membrane</keyword>
<feature type="transmembrane region" description="Helical" evidence="9">
    <location>
        <begin position="164"/>
        <end position="189"/>
    </location>
</feature>
<feature type="transmembrane region" description="Helical" evidence="9">
    <location>
        <begin position="74"/>
        <end position="96"/>
    </location>
</feature>
<feature type="transmembrane region" description="Helical" evidence="9">
    <location>
        <begin position="195"/>
        <end position="212"/>
    </location>
</feature>
<keyword evidence="5" id="KW-0653">Protein transport</keyword>
<keyword evidence="6 9" id="KW-1133">Transmembrane helix</keyword>
<evidence type="ECO:0000256" key="5">
    <source>
        <dbReference type="ARBA" id="ARBA00022856"/>
    </source>
</evidence>
<evidence type="ECO:0000256" key="2">
    <source>
        <dbReference type="ARBA" id="ARBA00022448"/>
    </source>
</evidence>
<keyword evidence="5" id="KW-0571">Peptide transport</keyword>
<dbReference type="GO" id="GO:1904680">
    <property type="term" value="F:peptide transmembrane transporter activity"/>
    <property type="evidence" value="ECO:0007669"/>
    <property type="project" value="InterPro"/>
</dbReference>
<reference evidence="11" key="1">
    <citation type="submission" date="2017-01" db="EMBL/GenBank/DDBJ databases">
        <authorList>
            <person name="Varghese N."/>
            <person name="Submissions S."/>
        </authorList>
    </citation>
    <scope>NUCLEOTIDE SEQUENCE [LARGE SCALE GENOMIC DNA]</scope>
    <source>
        <strain evidence="11">DM9</strain>
    </source>
</reference>
<keyword evidence="7 9" id="KW-0472">Membrane</keyword>
<organism evidence="10 11">
    <name type="scientific">Pontibacter lucknowensis</name>
    <dbReference type="NCBI Taxonomy" id="1077936"/>
    <lineage>
        <taxon>Bacteria</taxon>
        <taxon>Pseudomonadati</taxon>
        <taxon>Bacteroidota</taxon>
        <taxon>Cytophagia</taxon>
        <taxon>Cytophagales</taxon>
        <taxon>Hymenobacteraceae</taxon>
        <taxon>Pontibacter</taxon>
    </lineage>
</organism>
<evidence type="ECO:0000256" key="6">
    <source>
        <dbReference type="ARBA" id="ARBA00022989"/>
    </source>
</evidence>
<dbReference type="InterPro" id="IPR000109">
    <property type="entry name" value="POT_fam"/>
</dbReference>
<dbReference type="InterPro" id="IPR018456">
    <property type="entry name" value="PTR2_symporter_CS"/>
</dbReference>
<feature type="transmembrane region" description="Helical" evidence="9">
    <location>
        <begin position="103"/>
        <end position="121"/>
    </location>
</feature>
<feature type="transmembrane region" description="Helical" evidence="9">
    <location>
        <begin position="356"/>
        <end position="376"/>
    </location>
</feature>
<dbReference type="EMBL" id="FTNM01000002">
    <property type="protein sequence ID" value="SIQ97422.1"/>
    <property type="molecule type" value="Genomic_DNA"/>
</dbReference>
<dbReference type="PROSITE" id="PS01023">
    <property type="entry name" value="PTR2_2"/>
    <property type="match status" value="1"/>
</dbReference>
<feature type="transmembrane region" description="Helical" evidence="9">
    <location>
        <begin position="492"/>
        <end position="516"/>
    </location>
</feature>
<dbReference type="Proteomes" id="UP000185924">
    <property type="component" value="Unassembled WGS sequence"/>
</dbReference>
<dbReference type="OrthoDB" id="9772725at2"/>
<dbReference type="InterPro" id="IPR005279">
    <property type="entry name" value="Dipep/tripep_permease"/>
</dbReference>
<evidence type="ECO:0000313" key="10">
    <source>
        <dbReference type="EMBL" id="SIQ97422.1"/>
    </source>
</evidence>
<dbReference type="Pfam" id="PF00854">
    <property type="entry name" value="PTR2"/>
    <property type="match status" value="1"/>
</dbReference>
<dbReference type="InterPro" id="IPR050171">
    <property type="entry name" value="MFS_Transporters"/>
</dbReference>